<dbReference type="FunFam" id="2.40.50.1070:FF:000003">
    <property type="entry name" value="23S rRNA (Uracil-5-)-methyltransferase RumA"/>
    <property type="match status" value="1"/>
</dbReference>
<comment type="caution">
    <text evidence="6">The sequence shown here is derived from an EMBL/GenBank/DDBJ whole genome shotgun (WGS) entry which is preliminary data.</text>
</comment>
<feature type="active site" evidence="5">
    <location>
        <position position="414"/>
    </location>
</feature>
<feature type="active site" description="Nucleophile" evidence="4">
    <location>
        <position position="414"/>
    </location>
</feature>
<dbReference type="RefSeq" id="WP_301711196.1">
    <property type="nucleotide sequence ID" value="NZ_SDWY01000003.1"/>
</dbReference>
<evidence type="ECO:0000256" key="4">
    <source>
        <dbReference type="PROSITE-ProRule" id="PRU01024"/>
    </source>
</evidence>
<accession>A0AAJ1RCJ8</accession>
<feature type="binding site" evidence="4">
    <location>
        <position position="387"/>
    </location>
    <ligand>
        <name>S-adenosyl-L-methionine</name>
        <dbReference type="ChEBI" id="CHEBI:59789"/>
    </ligand>
</feature>
<dbReference type="InterPro" id="IPR029063">
    <property type="entry name" value="SAM-dependent_MTases_sf"/>
</dbReference>
<evidence type="ECO:0000313" key="7">
    <source>
        <dbReference type="Proteomes" id="UP001167919"/>
    </source>
</evidence>
<dbReference type="Pfam" id="PF05958">
    <property type="entry name" value="tRNA_U5-meth_tr"/>
    <property type="match status" value="1"/>
</dbReference>
<dbReference type="InterPro" id="IPR010280">
    <property type="entry name" value="U5_MeTrfase_fam"/>
</dbReference>
<dbReference type="InterPro" id="IPR030391">
    <property type="entry name" value="MeTrfase_TrmA_CS"/>
</dbReference>
<comment type="similarity">
    <text evidence="4">Belongs to the class I-like SAM-binding methyltransferase superfamily. RNA M5U methyltransferase family.</text>
</comment>
<feature type="binding site" evidence="4">
    <location>
        <position position="318"/>
    </location>
    <ligand>
        <name>S-adenosyl-L-methionine</name>
        <dbReference type="ChEBI" id="CHEBI:59789"/>
    </ligand>
</feature>
<dbReference type="Gene3D" id="2.40.50.1070">
    <property type="match status" value="1"/>
</dbReference>
<dbReference type="PROSITE" id="PS01230">
    <property type="entry name" value="TRMA_1"/>
    <property type="match status" value="1"/>
</dbReference>
<dbReference type="CDD" id="cd02440">
    <property type="entry name" value="AdoMet_MTases"/>
    <property type="match status" value="1"/>
</dbReference>
<dbReference type="InterPro" id="IPR012340">
    <property type="entry name" value="NA-bd_OB-fold"/>
</dbReference>
<proteinExistence type="inferred from homology"/>
<dbReference type="GO" id="GO:0070475">
    <property type="term" value="P:rRNA base methylation"/>
    <property type="evidence" value="ECO:0007669"/>
    <property type="project" value="TreeGrafter"/>
</dbReference>
<dbReference type="Gene3D" id="3.40.50.150">
    <property type="entry name" value="Vaccinia Virus protein VP39"/>
    <property type="match status" value="1"/>
</dbReference>
<sequence length="460" mass="50965">MNKKSYSDLVKNQELIADVVDLTYEGLGVVKVADFPIFVADALPDEVIKLSVTRVLNSYAFGRVIDRIKVSADRVTIKHPEMIASGIAPLVNLAYPAQLAFKQKQIQQLFHKAGIDDVEILPTLGMADPTHYRNKTVIPVKFQNGKLVTGFYRRGSHKLVPINDYYLNDPKIDAAVGIVRDVLNDFHITAYDEITRQGLLRYILVRRGYHTGQMMIAIISTKKKLPQERSIIAAITAKIPDLTSLILNYNPKQTNVQLGLDNRILFGEPVIHDTLLGLDFEIAVNSFYQVNPQTTAILYTKAAQLAELKGNELAIDAYSGIGTIGLSIADQVKKVIGVEVVKSAVDDAQKNLLANHIQNAEFIAEDAPKQFAIWAQQGIKPDLVFVDPPRKGLTIDLIRALGMMRPAKLIYISCNPATLARDAVLIKSEGYRIAKPVLPIDQFPQTMHVESITVFQTGSD</sequence>
<dbReference type="Proteomes" id="UP001167919">
    <property type="component" value="Unassembled WGS sequence"/>
</dbReference>
<dbReference type="AlphaFoldDB" id="A0AAJ1RCJ8"/>
<dbReference type="SUPFAM" id="SSF50249">
    <property type="entry name" value="Nucleic acid-binding proteins"/>
    <property type="match status" value="1"/>
</dbReference>
<dbReference type="SUPFAM" id="SSF53335">
    <property type="entry name" value="S-adenosyl-L-methionine-dependent methyltransferases"/>
    <property type="match status" value="1"/>
</dbReference>
<organism evidence="6 7">
    <name type="scientific">Oenococcus sicerae</name>
    <dbReference type="NCBI Taxonomy" id="2203724"/>
    <lineage>
        <taxon>Bacteria</taxon>
        <taxon>Bacillati</taxon>
        <taxon>Bacillota</taxon>
        <taxon>Bacilli</taxon>
        <taxon>Lactobacillales</taxon>
        <taxon>Lactobacillaceae</taxon>
        <taxon>Oenococcus</taxon>
    </lineage>
</organism>
<dbReference type="PANTHER" id="PTHR11061:SF30">
    <property type="entry name" value="TRNA (URACIL(54)-C(5))-METHYLTRANSFERASE"/>
    <property type="match status" value="1"/>
</dbReference>
<keyword evidence="1 4" id="KW-0489">Methyltransferase</keyword>
<gene>
    <name evidence="6" type="primary">rlmD</name>
    <name evidence="6" type="ORF">EVC35_05535</name>
</gene>
<dbReference type="PANTHER" id="PTHR11061">
    <property type="entry name" value="RNA M5U METHYLTRANSFERASE"/>
    <property type="match status" value="1"/>
</dbReference>
<keyword evidence="3 4" id="KW-0949">S-adenosyl-L-methionine</keyword>
<name>A0AAJ1RCJ8_9LACO</name>
<dbReference type="EMBL" id="SDWY01000003">
    <property type="protein sequence ID" value="MDN6900465.1"/>
    <property type="molecule type" value="Genomic_DNA"/>
</dbReference>
<evidence type="ECO:0000256" key="5">
    <source>
        <dbReference type="PROSITE-ProRule" id="PRU10015"/>
    </source>
</evidence>
<dbReference type="FunFam" id="3.40.50.150:FF:000009">
    <property type="entry name" value="23S rRNA (Uracil(1939)-C(5))-methyltransferase RlmD"/>
    <property type="match status" value="1"/>
</dbReference>
<dbReference type="InterPro" id="IPR030390">
    <property type="entry name" value="MeTrfase_TrmA_AS"/>
</dbReference>
<evidence type="ECO:0000256" key="2">
    <source>
        <dbReference type="ARBA" id="ARBA00022679"/>
    </source>
</evidence>
<dbReference type="Gene3D" id="2.40.50.140">
    <property type="entry name" value="Nucleic acid-binding proteins"/>
    <property type="match status" value="1"/>
</dbReference>
<evidence type="ECO:0000313" key="6">
    <source>
        <dbReference type="EMBL" id="MDN6900465.1"/>
    </source>
</evidence>
<reference evidence="6" key="1">
    <citation type="submission" date="2019-01" db="EMBL/GenBank/DDBJ databases">
        <title>Oenococcus sicerae UCMA17102.</title>
        <authorList>
            <person name="Cousin F.J."/>
            <person name="Le Guellec R."/>
            <person name="Cretenet M."/>
        </authorList>
    </citation>
    <scope>NUCLEOTIDE SEQUENCE</scope>
    <source>
        <strain evidence="6">UCMA17102</strain>
    </source>
</reference>
<evidence type="ECO:0000256" key="3">
    <source>
        <dbReference type="ARBA" id="ARBA00022691"/>
    </source>
</evidence>
<dbReference type="PROSITE" id="PS51687">
    <property type="entry name" value="SAM_MT_RNA_M5U"/>
    <property type="match status" value="1"/>
</dbReference>
<dbReference type="NCBIfam" id="TIGR00479">
    <property type="entry name" value="rumA"/>
    <property type="match status" value="1"/>
</dbReference>
<dbReference type="GO" id="GO:0070041">
    <property type="term" value="F:rRNA (uridine-C5-)-methyltransferase activity"/>
    <property type="evidence" value="ECO:0007669"/>
    <property type="project" value="TreeGrafter"/>
</dbReference>
<dbReference type="PROSITE" id="PS01231">
    <property type="entry name" value="TRMA_2"/>
    <property type="match status" value="1"/>
</dbReference>
<feature type="binding site" evidence="4">
    <location>
        <position position="289"/>
    </location>
    <ligand>
        <name>S-adenosyl-L-methionine</name>
        <dbReference type="ChEBI" id="CHEBI:59789"/>
    </ligand>
</feature>
<dbReference type="EC" id="2.1.1.190" evidence="6"/>
<protein>
    <submittedName>
        <fullName evidence="6">23S rRNA (Uracil(1939)-C(5))-methyltransferase RlmD</fullName>
        <ecNumber evidence="6">2.1.1.190</ecNumber>
    </submittedName>
</protein>
<keyword evidence="2 4" id="KW-0808">Transferase</keyword>
<evidence type="ECO:0000256" key="1">
    <source>
        <dbReference type="ARBA" id="ARBA00022603"/>
    </source>
</evidence>
<feature type="binding site" evidence="4">
    <location>
        <position position="339"/>
    </location>
    <ligand>
        <name>S-adenosyl-L-methionine</name>
        <dbReference type="ChEBI" id="CHEBI:59789"/>
    </ligand>
</feature>